<dbReference type="SUPFAM" id="SSF47336">
    <property type="entry name" value="ACP-like"/>
    <property type="match status" value="1"/>
</dbReference>
<dbReference type="Pfam" id="PF00668">
    <property type="entry name" value="Condensation"/>
    <property type="match status" value="1"/>
</dbReference>
<dbReference type="GO" id="GO:0044550">
    <property type="term" value="P:secondary metabolite biosynthetic process"/>
    <property type="evidence" value="ECO:0007669"/>
    <property type="project" value="TreeGrafter"/>
</dbReference>
<dbReference type="PROSITE" id="PS00455">
    <property type="entry name" value="AMP_BINDING"/>
    <property type="match status" value="1"/>
</dbReference>
<gene>
    <name evidence="8" type="ORF">CSOL1703_00016794</name>
</gene>
<evidence type="ECO:0000256" key="3">
    <source>
        <dbReference type="ARBA" id="ARBA00022598"/>
    </source>
</evidence>
<dbReference type="Proteomes" id="UP000775872">
    <property type="component" value="Unassembled WGS sequence"/>
</dbReference>
<dbReference type="GO" id="GO:0016491">
    <property type="term" value="F:oxidoreductase activity"/>
    <property type="evidence" value="ECO:0007669"/>
    <property type="project" value="UniProtKB-KW"/>
</dbReference>
<dbReference type="GO" id="GO:0016874">
    <property type="term" value="F:ligase activity"/>
    <property type="evidence" value="ECO:0007669"/>
    <property type="project" value="UniProtKB-KW"/>
</dbReference>
<dbReference type="SMART" id="SM00822">
    <property type="entry name" value="PKS_KR"/>
    <property type="match status" value="1"/>
</dbReference>
<dbReference type="InterPro" id="IPR020845">
    <property type="entry name" value="AMP-binding_CS"/>
</dbReference>
<evidence type="ECO:0000256" key="5">
    <source>
        <dbReference type="ARBA" id="ARBA00023002"/>
    </source>
</evidence>
<dbReference type="SUPFAM" id="SSF52777">
    <property type="entry name" value="CoA-dependent acyltransferases"/>
    <property type="match status" value="2"/>
</dbReference>
<dbReference type="Gene3D" id="3.30.559.30">
    <property type="entry name" value="Nonribosomal peptide synthetase, condensation domain"/>
    <property type="match status" value="1"/>
</dbReference>
<name>A0A9N9ZEA9_9HYPO</name>
<evidence type="ECO:0000256" key="1">
    <source>
        <dbReference type="ARBA" id="ARBA00022450"/>
    </source>
</evidence>
<feature type="domain" description="Carrier" evidence="7">
    <location>
        <begin position="220"/>
        <end position="295"/>
    </location>
</feature>
<dbReference type="InterPro" id="IPR045851">
    <property type="entry name" value="AMP-bd_C_sf"/>
</dbReference>
<comment type="caution">
    <text evidence="8">The sequence shown here is derived from an EMBL/GenBank/DDBJ whole genome shotgun (WGS) entry which is preliminary data.</text>
</comment>
<dbReference type="SMART" id="SM00823">
    <property type="entry name" value="PKS_PP"/>
    <property type="match status" value="2"/>
</dbReference>
<accession>A0A9N9ZEA9</accession>
<dbReference type="InterPro" id="IPR036291">
    <property type="entry name" value="NAD(P)-bd_dom_sf"/>
</dbReference>
<dbReference type="GO" id="GO:0005737">
    <property type="term" value="C:cytoplasm"/>
    <property type="evidence" value="ECO:0007669"/>
    <property type="project" value="TreeGrafter"/>
</dbReference>
<dbReference type="GO" id="GO:0008168">
    <property type="term" value="F:methyltransferase activity"/>
    <property type="evidence" value="ECO:0007669"/>
    <property type="project" value="UniProtKB-KW"/>
</dbReference>
<feature type="domain" description="Carrier" evidence="7">
    <location>
        <begin position="1372"/>
        <end position="1452"/>
    </location>
</feature>
<dbReference type="InterPro" id="IPR001242">
    <property type="entry name" value="Condensation_dom"/>
</dbReference>
<dbReference type="SUPFAM" id="SSF56801">
    <property type="entry name" value="Acetyl-CoA synthetase-like"/>
    <property type="match status" value="1"/>
</dbReference>
<reference evidence="8 9" key="2">
    <citation type="submission" date="2021-10" db="EMBL/GenBank/DDBJ databases">
        <authorList>
            <person name="Piombo E."/>
        </authorList>
    </citation>
    <scope>NUCLEOTIDE SEQUENCE [LARGE SCALE GENOMIC DNA]</scope>
</reference>
<keyword evidence="1" id="KW-0596">Phosphopantetheine</keyword>
<dbReference type="InterPro" id="IPR023213">
    <property type="entry name" value="CAT-like_dom_sf"/>
</dbReference>
<dbReference type="CDD" id="cd19532">
    <property type="entry name" value="C_PKS-NRPS"/>
    <property type="match status" value="1"/>
</dbReference>
<proteinExistence type="predicted"/>
<protein>
    <recommendedName>
        <fullName evidence="7">Carrier domain-containing protein</fullName>
    </recommendedName>
</protein>
<dbReference type="Pfam" id="PF00501">
    <property type="entry name" value="AMP-binding"/>
    <property type="match status" value="1"/>
</dbReference>
<dbReference type="OrthoDB" id="416786at2759"/>
<keyword evidence="5" id="KW-0560">Oxidoreductase</keyword>
<dbReference type="PROSITE" id="PS50075">
    <property type="entry name" value="CARRIER"/>
    <property type="match status" value="2"/>
</dbReference>
<dbReference type="GO" id="GO:0031177">
    <property type="term" value="F:phosphopantetheine binding"/>
    <property type="evidence" value="ECO:0007669"/>
    <property type="project" value="InterPro"/>
</dbReference>
<organism evidence="8 9">
    <name type="scientific">Clonostachys solani</name>
    <dbReference type="NCBI Taxonomy" id="160281"/>
    <lineage>
        <taxon>Eukaryota</taxon>
        <taxon>Fungi</taxon>
        <taxon>Dikarya</taxon>
        <taxon>Ascomycota</taxon>
        <taxon>Pezizomycotina</taxon>
        <taxon>Sordariomycetes</taxon>
        <taxon>Hypocreomycetidae</taxon>
        <taxon>Hypocreales</taxon>
        <taxon>Bionectriaceae</taxon>
        <taxon>Clonostachys</taxon>
    </lineage>
</organism>
<feature type="region of interest" description="Disordered" evidence="6">
    <location>
        <begin position="301"/>
        <end position="338"/>
    </location>
</feature>
<dbReference type="PANTHER" id="PTHR45527:SF1">
    <property type="entry name" value="FATTY ACID SYNTHASE"/>
    <property type="match status" value="1"/>
</dbReference>
<dbReference type="InterPro" id="IPR042099">
    <property type="entry name" value="ANL_N_sf"/>
</dbReference>
<dbReference type="GO" id="GO:0043041">
    <property type="term" value="P:amino acid activation for nonribosomal peptide biosynthetic process"/>
    <property type="evidence" value="ECO:0007669"/>
    <property type="project" value="TreeGrafter"/>
</dbReference>
<dbReference type="InterPro" id="IPR020806">
    <property type="entry name" value="PKS_PP-bd"/>
</dbReference>
<dbReference type="InterPro" id="IPR036736">
    <property type="entry name" value="ACP-like_sf"/>
</dbReference>
<dbReference type="InterPro" id="IPR057326">
    <property type="entry name" value="KR_dom"/>
</dbReference>
<dbReference type="Gene3D" id="1.10.1200.10">
    <property type="entry name" value="ACP-like"/>
    <property type="match status" value="1"/>
</dbReference>
<keyword evidence="4" id="KW-0489">Methyltransferase</keyword>
<dbReference type="CDD" id="cd05930">
    <property type="entry name" value="A_NRPS"/>
    <property type="match status" value="1"/>
</dbReference>
<dbReference type="Gene3D" id="3.40.50.12780">
    <property type="entry name" value="N-terminal domain of ligase-like"/>
    <property type="match status" value="1"/>
</dbReference>
<evidence type="ECO:0000259" key="7">
    <source>
        <dbReference type="PROSITE" id="PS50075"/>
    </source>
</evidence>
<dbReference type="Gene3D" id="3.30.300.30">
    <property type="match status" value="1"/>
</dbReference>
<dbReference type="Pfam" id="PF08659">
    <property type="entry name" value="KR"/>
    <property type="match status" value="1"/>
</dbReference>
<feature type="compositionally biased region" description="Low complexity" evidence="6">
    <location>
        <begin position="310"/>
        <end position="327"/>
    </location>
</feature>
<dbReference type="Gene3D" id="3.40.50.720">
    <property type="entry name" value="NAD(P)-binding Rossmann-like Domain"/>
    <property type="match status" value="2"/>
</dbReference>
<dbReference type="SUPFAM" id="SSF51735">
    <property type="entry name" value="NAD(P)-binding Rossmann-fold domains"/>
    <property type="match status" value="2"/>
</dbReference>
<dbReference type="Pfam" id="PF00550">
    <property type="entry name" value="PP-binding"/>
    <property type="match status" value="1"/>
</dbReference>
<keyword evidence="2" id="KW-0597">Phosphoprotein</keyword>
<dbReference type="InterPro" id="IPR013120">
    <property type="entry name" value="FAR_NAD-bd"/>
</dbReference>
<dbReference type="InterPro" id="IPR009081">
    <property type="entry name" value="PP-bd_ACP"/>
</dbReference>
<sequence length="1800" mass="198142">MKIAETMPDIAGVVQGAMVLHDAIFLELQLEQLQQVLRPKVDGSKHLDEVFPEDTLEFFIYLSSLAYIVGNPGQSAYAAANAFMASLAANRRRRGLAASVINIAGVKGEGYVARRLEQKRELTLQKGGFPFIPLRAFHEAYAEAILASNPRSDTSFEISTILRVPGKNRDGQAFSSNPIFQHLVTAEKGITPQKTTRATGSALSIKEAFLKAKTNEDVFRIVKLGLLAKVRLALQSDLEDNLMLHQSPDKMGIDSLVAVDIQSWFRNELSLEMPTLKILNAASMNDILEYACSQVELTSQDQDAVEAADETSGSLSLEETTASSTPLDPSGHVETDCTSSTDAFQTCDGAFSERDEDFSDERHFERTAPMSFAQSRFWFLNSYVEDQSAFNVTSLCCLRGTLDIERLERAFTSVIQHHEALRTVLYIDVATRQLTQGVVRTSDSPCQFQYSNVNQRGEVDVAIKAMQSHVFDLSKGESVFLRVLRLKAKVYFLVLGYHHIYMDGVGHQIFHADLEKAYQNSLEESKTSMLQYPDFTLRQISEHKRGAWSKQLAFWRDQLGRRPSALPLLSLSRTLSRPKVSSFGSFQAKIRLDEGLSGSIATCCRQLGVTRWHFFLAVFNVLLFRFTNNPERDICIGVADANRKTADVLHSLGLFLDILPLKLSLEPDQSFTETVKNVKEASDAAFANSGVPFDLILAELGVPRSTSHTPLFQSFFNYRQNIQETWEFCGCEAEGELISAGQDAYDVSLDVLDSSSGKGELVTISANSALYTQNDAVVLAKCFVSLLTNASRNPAAKITRAILYREEDVQDSIAAGRGPEFRTEWGGTMIDHIAKMAEKYPDRLALVNGFKHQRLSYQSMATRVNQILTELHNRGVTSGSRVGVFQTAGPDWICSFLAIRCAGATCVPLDLRVGKDRLLLIVRDCSLALMLVDAGALNTNQDLLMKTGIEMVDVSGVSVSDNNHSTTKTIRSRAKACQDSIITYTSGSTGTPKGIILKDSSLLNFVEDGISRWKLEEGKEIILHQSSYAFDMAMCQILVCLGSGGTLVCPKDDERHDPQAICSIIASERVTFTIATPTEYLAWIRSGWENRLLQGLQWNKALSGGEPMTESLVNSFSSLARPQFCLINGYGPAETTFACADCIVPLGAGHGSGIPDFAVLSPMSNISIRIVDEDLKPVPCGVPGQILVAGAGVARGYLNQQSLTDAAFVADHEASEFAKEKEWATAHLSGDRGRLDSSGRLTLEGRVRGSTQVKLRGLRVDLEEIENAIFKTMMPSVEQVVVSLRTSSDSDTQYLVAFVVWPRETRLGQAPRKELLSQLPELLPLPHYMKPSLVVEVDKIPTTFSGKIDRAAVDILPLPVGRKDECQTGPSYDTRNSEALLRQIWAQVLPTDVSSRTELLSDTDFFHVGGSSLALIHLQAILRERLDISLRLDQLFGATTLREMADLIYSYDAKSENPRPYDVDWELEAALPPDLVDVIDEDATKPTIPPSIIALTGATGFLGQEVLSQLIDNGNVTKIYCLAVRKAKDSLPALFQHPKVAVCMGDLAAPRIGLSPDAARSIFLNVDAVLHMGADVSFLKSYRSLFPVNVGSTQELVRLSLPRRIPFHFVSTAAVAQLTGLDDFGPFSVGQWQPGPVSDGQNAYTASKWVSEVFLEHVSRRFGLPVLVHRPSSVTGNQAPSNDLMSNLLKFAKITTSVPRMETWRGSLDLVSVSTAARLIIGHVLSKVENLEYVYQSGEVVLPLHQLAEFLSKTEGKTIRVVNLRDWIELVSQAGMDPLLVAYLKRLDGEAIVFPNIHGQ</sequence>
<keyword evidence="9" id="KW-1185">Reference proteome</keyword>
<evidence type="ECO:0000313" key="9">
    <source>
        <dbReference type="Proteomes" id="UP000775872"/>
    </source>
</evidence>
<dbReference type="EMBL" id="CABFOC020000051">
    <property type="protein sequence ID" value="CAH0054720.1"/>
    <property type="molecule type" value="Genomic_DNA"/>
</dbReference>
<evidence type="ECO:0000256" key="6">
    <source>
        <dbReference type="SAM" id="MobiDB-lite"/>
    </source>
</evidence>
<dbReference type="Gene3D" id="3.30.559.10">
    <property type="entry name" value="Chloramphenicol acetyltransferase-like domain"/>
    <property type="match status" value="1"/>
</dbReference>
<dbReference type="InterPro" id="IPR013968">
    <property type="entry name" value="PKS_KR"/>
</dbReference>
<evidence type="ECO:0000256" key="2">
    <source>
        <dbReference type="ARBA" id="ARBA00022553"/>
    </source>
</evidence>
<evidence type="ECO:0000256" key="4">
    <source>
        <dbReference type="ARBA" id="ARBA00022603"/>
    </source>
</evidence>
<dbReference type="PANTHER" id="PTHR45527">
    <property type="entry name" value="NONRIBOSOMAL PEPTIDE SYNTHETASE"/>
    <property type="match status" value="1"/>
</dbReference>
<evidence type="ECO:0000313" key="8">
    <source>
        <dbReference type="EMBL" id="CAH0054720.1"/>
    </source>
</evidence>
<dbReference type="Pfam" id="PF07993">
    <property type="entry name" value="NAD_binding_4"/>
    <property type="match status" value="1"/>
</dbReference>
<reference evidence="9" key="1">
    <citation type="submission" date="2019-06" db="EMBL/GenBank/DDBJ databases">
        <authorList>
            <person name="Broberg M."/>
        </authorList>
    </citation>
    <scope>NUCLEOTIDE SEQUENCE [LARGE SCALE GENOMIC DNA]</scope>
</reference>
<keyword evidence="4" id="KW-0808">Transferase</keyword>
<dbReference type="GO" id="GO:0032259">
    <property type="term" value="P:methylation"/>
    <property type="evidence" value="ECO:0007669"/>
    <property type="project" value="UniProtKB-KW"/>
</dbReference>
<keyword evidence="3" id="KW-0436">Ligase</keyword>
<dbReference type="InterPro" id="IPR000873">
    <property type="entry name" value="AMP-dep_synth/lig_dom"/>
</dbReference>